<dbReference type="InterPro" id="IPR039421">
    <property type="entry name" value="Type_1_exporter"/>
</dbReference>
<dbReference type="InterPro" id="IPR011527">
    <property type="entry name" value="ABC1_TM_dom"/>
</dbReference>
<keyword evidence="12" id="KW-1185">Reference proteome</keyword>
<dbReference type="Pfam" id="PF00005">
    <property type="entry name" value="ABC_tran"/>
    <property type="match status" value="2"/>
</dbReference>
<reference evidence="11 12" key="1">
    <citation type="submission" date="2017-10" db="EMBL/GenBank/DDBJ databases">
        <title>Development of genomic resources for the powdery mildew, Erysiphe pulchra.</title>
        <authorList>
            <person name="Wadl P.A."/>
            <person name="Mack B.M."/>
            <person name="Moore G."/>
            <person name="Beltz S.B."/>
        </authorList>
    </citation>
    <scope>NUCLEOTIDE SEQUENCE [LARGE SCALE GENOMIC DNA]</scope>
    <source>
        <strain evidence="11">Cflorida</strain>
    </source>
</reference>
<gene>
    <name evidence="11" type="ORF">EPUL_003704</name>
</gene>
<evidence type="ECO:0000259" key="10">
    <source>
        <dbReference type="PROSITE" id="PS50929"/>
    </source>
</evidence>
<dbReference type="PANTHER" id="PTHR43394:SF15">
    <property type="entry name" value="ALPHA-FACTOR-TRANSPORTING ATPASE"/>
    <property type="match status" value="1"/>
</dbReference>
<protein>
    <recommendedName>
        <fullName evidence="13">P-loop containing nucleoside triphosphate hydrolase</fullName>
    </recommendedName>
</protein>
<keyword evidence="6 8" id="KW-1133">Transmembrane helix</keyword>
<dbReference type="GO" id="GO:0090374">
    <property type="term" value="P:oligopeptide export from mitochondrion"/>
    <property type="evidence" value="ECO:0007669"/>
    <property type="project" value="TreeGrafter"/>
</dbReference>
<dbReference type="PROSITE" id="PS50929">
    <property type="entry name" value="ABC_TM1F"/>
    <property type="match status" value="2"/>
</dbReference>
<dbReference type="SUPFAM" id="SSF52540">
    <property type="entry name" value="P-loop containing nucleoside triphosphate hydrolases"/>
    <property type="match status" value="2"/>
</dbReference>
<feature type="domain" description="ABC transporter" evidence="9">
    <location>
        <begin position="890"/>
        <end position="1144"/>
    </location>
</feature>
<evidence type="ECO:0000256" key="2">
    <source>
        <dbReference type="ARBA" id="ARBA00022448"/>
    </source>
</evidence>
<keyword evidence="7 8" id="KW-0472">Membrane</keyword>
<feature type="domain" description="ABC transporter" evidence="9">
    <location>
        <begin position="170"/>
        <end position="406"/>
    </location>
</feature>
<evidence type="ECO:0000256" key="7">
    <source>
        <dbReference type="ARBA" id="ARBA00023136"/>
    </source>
</evidence>
<evidence type="ECO:0000256" key="8">
    <source>
        <dbReference type="SAM" id="Phobius"/>
    </source>
</evidence>
<dbReference type="SUPFAM" id="SSF90123">
    <property type="entry name" value="ABC transporter transmembrane region"/>
    <property type="match status" value="2"/>
</dbReference>
<keyword evidence="4" id="KW-0547">Nucleotide-binding</keyword>
<dbReference type="GO" id="GO:0015421">
    <property type="term" value="F:ABC-type oligopeptide transporter activity"/>
    <property type="evidence" value="ECO:0007669"/>
    <property type="project" value="TreeGrafter"/>
</dbReference>
<dbReference type="EMBL" id="PEDP01001470">
    <property type="protein sequence ID" value="POS83603.1"/>
    <property type="molecule type" value="Genomic_DNA"/>
</dbReference>
<dbReference type="GO" id="GO:0005743">
    <property type="term" value="C:mitochondrial inner membrane"/>
    <property type="evidence" value="ECO:0007669"/>
    <property type="project" value="TreeGrafter"/>
</dbReference>
<feature type="transmembrane region" description="Helical" evidence="8">
    <location>
        <begin position="833"/>
        <end position="854"/>
    </location>
</feature>
<dbReference type="Pfam" id="PF00664">
    <property type="entry name" value="ABC_membrane"/>
    <property type="match status" value="2"/>
</dbReference>
<evidence type="ECO:0000313" key="12">
    <source>
        <dbReference type="Proteomes" id="UP000237438"/>
    </source>
</evidence>
<dbReference type="Gene3D" id="1.20.1560.10">
    <property type="entry name" value="ABC transporter type 1, transmembrane domain"/>
    <property type="match status" value="2"/>
</dbReference>
<organism evidence="11 12">
    <name type="scientific">Erysiphe pulchra</name>
    <dbReference type="NCBI Taxonomy" id="225359"/>
    <lineage>
        <taxon>Eukaryota</taxon>
        <taxon>Fungi</taxon>
        <taxon>Dikarya</taxon>
        <taxon>Ascomycota</taxon>
        <taxon>Pezizomycotina</taxon>
        <taxon>Leotiomycetes</taxon>
        <taxon>Erysiphales</taxon>
        <taxon>Erysiphaceae</taxon>
        <taxon>Erysiphe</taxon>
    </lineage>
</organism>
<comment type="caution">
    <text evidence="11">The sequence shown here is derived from an EMBL/GenBank/DDBJ whole genome shotgun (WGS) entry which is preliminary data.</text>
</comment>
<dbReference type="InterPro" id="IPR027417">
    <property type="entry name" value="P-loop_NTPase"/>
</dbReference>
<dbReference type="InterPro" id="IPR036640">
    <property type="entry name" value="ABC1_TM_sf"/>
</dbReference>
<comment type="subcellular location">
    <subcellularLocation>
        <location evidence="1">Membrane</location>
        <topology evidence="1">Multi-pass membrane protein</topology>
    </subcellularLocation>
</comment>
<evidence type="ECO:0000256" key="3">
    <source>
        <dbReference type="ARBA" id="ARBA00022692"/>
    </source>
</evidence>
<name>A0A2S4PNJ2_9PEZI</name>
<feature type="transmembrane region" description="Helical" evidence="8">
    <location>
        <begin position="638"/>
        <end position="660"/>
    </location>
</feature>
<keyword evidence="3 8" id="KW-0812">Transmembrane</keyword>
<feature type="transmembrane region" description="Helical" evidence="8">
    <location>
        <begin position="572"/>
        <end position="589"/>
    </location>
</feature>
<evidence type="ECO:0000256" key="4">
    <source>
        <dbReference type="ARBA" id="ARBA00022741"/>
    </source>
</evidence>
<evidence type="ECO:0000313" key="11">
    <source>
        <dbReference type="EMBL" id="POS83603.1"/>
    </source>
</evidence>
<evidence type="ECO:0000256" key="5">
    <source>
        <dbReference type="ARBA" id="ARBA00022840"/>
    </source>
</evidence>
<evidence type="ECO:0008006" key="13">
    <source>
        <dbReference type="Google" id="ProtNLM"/>
    </source>
</evidence>
<keyword evidence="5" id="KW-0067">ATP-binding</keyword>
<dbReference type="FunFam" id="3.40.50.300:FF:000604">
    <property type="entry name" value="ABC transporter B family member 28"/>
    <property type="match status" value="2"/>
</dbReference>
<feature type="transmembrane region" description="Helical" evidence="8">
    <location>
        <begin position="596"/>
        <end position="618"/>
    </location>
</feature>
<feature type="transmembrane region" description="Helical" evidence="8">
    <location>
        <begin position="711"/>
        <end position="734"/>
    </location>
</feature>
<feature type="transmembrane region" description="Helical" evidence="8">
    <location>
        <begin position="72"/>
        <end position="98"/>
    </location>
</feature>
<dbReference type="OrthoDB" id="6500128at2759"/>
<accession>A0A2S4PNJ2</accession>
<dbReference type="GO" id="GO:0005524">
    <property type="term" value="F:ATP binding"/>
    <property type="evidence" value="ECO:0007669"/>
    <property type="project" value="UniProtKB-KW"/>
</dbReference>
<dbReference type="PANTHER" id="PTHR43394">
    <property type="entry name" value="ATP-DEPENDENT PERMEASE MDL1, MITOCHONDRIAL"/>
    <property type="match status" value="1"/>
</dbReference>
<sequence length="1156" mass="130110">MAIGFWLVSKYTESVNRKQEAFLMKASKSASNSIKESITIKTYTTEDYELCQYEEVLKQVGKTHKILARVKALQIAITKFVIALYFIGGFWLGLYMVIHGKDPGDIIIAFYTTLAVMQSVEIVSTQWNFVVKGIAANNAISFLLLELQASYKSQNKTLLLDLPDLANGNIEFKGVSFSYPGNPNQYILNNANFLFPANKTTYIVGKSGSGKTTIGMLIMGFYLATKGEILIDGKSLEKIPQKWLHENITLVDQESLLFNESIHQNIAFGRINLACREDVINAGKIANLEEMLSHLPDGLDNLVTQCGNSLSGGQRQRVVISRARLRDSPILILDEATSALDQASRDLLNNEILRWRAHKTTIIITHDLSQIRDEFIYVIEKGHVVQKGIQKDLVHEINGVFASLLQDEKQKIVGSENLMSKESLDLSEFSSAVVESENWASRFQGKTSELEKSSEVIEMLIKNESRDISLDKTWLNSNHSTNVLVDSSSQNSDHLKLFKKIPHQVLKWCRKFQKKDSYSLLPNYEHESFERYTSNTTEQSQIMSSTLNFTDGQLDLLTKYNLQTEDLEQERYANPQILQIVFMLVWPLLSRKDKFYLGVAILASLITAISIPIFAFFISNLMNIYKSTSNQQKEGTKWVTALFGLIFIDFFSTYMSYYYFERIGQACVTELRTKCFRNILAQPQEWLEDKRHSTSLLVQCLDRNAEEIHNLIGRFLGPTLTTLWLLIVSVFWSFLIDWRLTIAALSCVPVIYTGSVHSIGLHQSMKKNAVILLNYKDSVTLAYSTGLCRSIYSGITYGFVSDTVSFMTTALVVYYGTSLIIKDLLTVLSFYQIINLLFFGLGHGLATISLIPQVNSSRIAARKIFFLANLPHNQSFESTGTQILVSPFPIVFRDLNFTYPRSARKVLKKINLTITKNSFIVITGPSGSGKSTMASLLLGLYAPDESLKSSLSFAGIPLEKYHMASLRSSMAFVPQDPVLFPDTIYANIAYGHSSKNYDENIEAVKQSAQDANIAEFIDSLENGFNTIIGEGGMSMSRGQAQRITIARAFFRNPSLLIMDEPTSALDTLSASHIRAILKKKSLRRHSFLSPSSSPPLSLVIISHNIEMMAISDHIIVLDKGEIVERGEFQDLWNQKNEGALWKIINCGKEPQIKKMD</sequence>
<dbReference type="AlphaFoldDB" id="A0A2S4PNJ2"/>
<evidence type="ECO:0000259" key="9">
    <source>
        <dbReference type="PROSITE" id="PS50893"/>
    </source>
</evidence>
<dbReference type="InterPro" id="IPR003439">
    <property type="entry name" value="ABC_transporter-like_ATP-bd"/>
</dbReference>
<dbReference type="PROSITE" id="PS50893">
    <property type="entry name" value="ABC_TRANSPORTER_2"/>
    <property type="match status" value="2"/>
</dbReference>
<feature type="domain" description="ABC transmembrane type-1" evidence="10">
    <location>
        <begin position="1"/>
        <end position="132"/>
    </location>
</feature>
<keyword evidence="2" id="KW-0813">Transport</keyword>
<evidence type="ECO:0000256" key="6">
    <source>
        <dbReference type="ARBA" id="ARBA00022989"/>
    </source>
</evidence>
<dbReference type="STRING" id="225359.A0A2S4PNJ2"/>
<dbReference type="InterPro" id="IPR003593">
    <property type="entry name" value="AAA+_ATPase"/>
</dbReference>
<dbReference type="GO" id="GO:0016887">
    <property type="term" value="F:ATP hydrolysis activity"/>
    <property type="evidence" value="ECO:0007669"/>
    <property type="project" value="InterPro"/>
</dbReference>
<feature type="transmembrane region" description="Helical" evidence="8">
    <location>
        <begin position="799"/>
        <end position="821"/>
    </location>
</feature>
<proteinExistence type="predicted"/>
<feature type="domain" description="ABC transmembrane type-1" evidence="10">
    <location>
        <begin position="599"/>
        <end position="752"/>
    </location>
</feature>
<dbReference type="CDD" id="cd18578">
    <property type="entry name" value="ABC_6TM_Pgp_ABCB1_D2_like"/>
    <property type="match status" value="1"/>
</dbReference>
<dbReference type="SMART" id="SM00382">
    <property type="entry name" value="AAA"/>
    <property type="match status" value="2"/>
</dbReference>
<dbReference type="Proteomes" id="UP000237438">
    <property type="component" value="Unassembled WGS sequence"/>
</dbReference>
<feature type="transmembrane region" description="Helical" evidence="8">
    <location>
        <begin position="740"/>
        <end position="761"/>
    </location>
</feature>
<dbReference type="Gene3D" id="3.40.50.300">
    <property type="entry name" value="P-loop containing nucleotide triphosphate hydrolases"/>
    <property type="match status" value="2"/>
</dbReference>
<evidence type="ECO:0000256" key="1">
    <source>
        <dbReference type="ARBA" id="ARBA00004141"/>
    </source>
</evidence>